<accession>X1CUK8</accession>
<dbReference type="AlphaFoldDB" id="X1CUK8"/>
<comment type="caution">
    <text evidence="1">The sequence shown here is derived from an EMBL/GenBank/DDBJ whole genome shotgun (WGS) entry which is preliminary data.</text>
</comment>
<reference evidence="1" key="1">
    <citation type="journal article" date="2014" name="Front. Microbiol.">
        <title>High frequency of phylogenetically diverse reductive dehalogenase-homologous genes in deep subseafloor sedimentary metagenomes.</title>
        <authorList>
            <person name="Kawai M."/>
            <person name="Futagami T."/>
            <person name="Toyoda A."/>
            <person name="Takaki Y."/>
            <person name="Nishi S."/>
            <person name="Hori S."/>
            <person name="Arai W."/>
            <person name="Tsubouchi T."/>
            <person name="Morono Y."/>
            <person name="Uchiyama I."/>
            <person name="Ito T."/>
            <person name="Fujiyama A."/>
            <person name="Inagaki F."/>
            <person name="Takami H."/>
        </authorList>
    </citation>
    <scope>NUCLEOTIDE SEQUENCE</scope>
    <source>
        <strain evidence="1">Expedition CK06-06</strain>
    </source>
</reference>
<evidence type="ECO:0000313" key="1">
    <source>
        <dbReference type="EMBL" id="GAH12191.1"/>
    </source>
</evidence>
<proteinExistence type="predicted"/>
<dbReference type="EMBL" id="BART01035216">
    <property type="protein sequence ID" value="GAH12191.1"/>
    <property type="molecule type" value="Genomic_DNA"/>
</dbReference>
<protein>
    <submittedName>
        <fullName evidence="1">Uncharacterized protein</fullName>
    </submittedName>
</protein>
<organism evidence="1">
    <name type="scientific">marine sediment metagenome</name>
    <dbReference type="NCBI Taxonomy" id="412755"/>
    <lineage>
        <taxon>unclassified sequences</taxon>
        <taxon>metagenomes</taxon>
        <taxon>ecological metagenomes</taxon>
    </lineage>
</organism>
<sequence>DIIRCFLNSNRKANCSKLLKYLKINNQFYKGKEILCERCFDNNWVPSKCSHYKTIKGRIDSLKSKIELIGIGTIVVSASSQIKIRDQGWIFRFFEGVRAVVN</sequence>
<name>X1CUK8_9ZZZZ</name>
<gene>
    <name evidence="1" type="ORF">S01H4_59910</name>
</gene>
<feature type="non-terminal residue" evidence="1">
    <location>
        <position position="1"/>
    </location>
</feature>